<evidence type="ECO:0000313" key="4">
    <source>
        <dbReference type="Proteomes" id="UP000635996"/>
    </source>
</evidence>
<proteinExistence type="predicted"/>
<protein>
    <submittedName>
        <fullName evidence="3">Pr6Pr family membrane protein</fullName>
    </submittedName>
</protein>
<evidence type="ECO:0000313" key="3">
    <source>
        <dbReference type="EMBL" id="NJP16016.1"/>
    </source>
</evidence>
<evidence type="ECO:0000256" key="2">
    <source>
        <dbReference type="SAM" id="Phobius"/>
    </source>
</evidence>
<feature type="region of interest" description="Disordered" evidence="1">
    <location>
        <begin position="1"/>
        <end position="87"/>
    </location>
</feature>
<dbReference type="NCBIfam" id="NF038065">
    <property type="entry name" value="Pr6Pr"/>
    <property type="match status" value="1"/>
</dbReference>
<keyword evidence="2" id="KW-1133">Transmembrane helix</keyword>
<feature type="compositionally biased region" description="Pro residues" evidence="1">
    <location>
        <begin position="38"/>
        <end position="76"/>
    </location>
</feature>
<dbReference type="Proteomes" id="UP000635996">
    <property type="component" value="Unassembled WGS sequence"/>
</dbReference>
<organism evidence="3 4">
    <name type="scientific">Streptomyces thermoviolaceus subsp. thermoviolaceus</name>
    <dbReference type="NCBI Taxonomy" id="66860"/>
    <lineage>
        <taxon>Bacteria</taxon>
        <taxon>Bacillati</taxon>
        <taxon>Actinomycetota</taxon>
        <taxon>Actinomycetes</taxon>
        <taxon>Kitasatosporales</taxon>
        <taxon>Streptomycetaceae</taxon>
        <taxon>Streptomyces</taxon>
    </lineage>
</organism>
<dbReference type="InterPro" id="IPR049713">
    <property type="entry name" value="Pr6Pr-like"/>
</dbReference>
<feature type="transmembrane region" description="Helical" evidence="2">
    <location>
        <begin position="249"/>
        <end position="272"/>
    </location>
</feature>
<keyword evidence="4" id="KW-1185">Reference proteome</keyword>
<keyword evidence="2" id="KW-0812">Transmembrane</keyword>
<keyword evidence="2" id="KW-0472">Membrane</keyword>
<comment type="caution">
    <text evidence="3">The sequence shown here is derived from an EMBL/GenBank/DDBJ whole genome shotgun (WGS) entry which is preliminary data.</text>
</comment>
<feature type="compositionally biased region" description="Low complexity" evidence="1">
    <location>
        <begin position="25"/>
        <end position="37"/>
    </location>
</feature>
<evidence type="ECO:0000256" key="1">
    <source>
        <dbReference type="SAM" id="MobiDB-lite"/>
    </source>
</evidence>
<feature type="transmembrane region" description="Helical" evidence="2">
    <location>
        <begin position="214"/>
        <end position="237"/>
    </location>
</feature>
<reference evidence="3 4" key="1">
    <citation type="submission" date="2020-03" db="EMBL/GenBank/DDBJ databases">
        <title>WGS of actinomycetes isolated from Thailand.</title>
        <authorList>
            <person name="Thawai C."/>
        </authorList>
    </citation>
    <scope>NUCLEOTIDE SEQUENCE [LARGE SCALE GENOMIC DNA]</scope>
    <source>
        <strain evidence="3 4">NBRC 13905</strain>
    </source>
</reference>
<feature type="transmembrane region" description="Helical" evidence="2">
    <location>
        <begin position="292"/>
        <end position="313"/>
    </location>
</feature>
<gene>
    <name evidence="3" type="ORF">HCJ95_17410</name>
</gene>
<accession>A0ABX0YTW5</accession>
<name>A0ABX0YTW5_STRTL</name>
<sequence length="336" mass="35143">MTAETSPIPPAAETSPTPAAPPAAPVTHAAAPAAPTAPVTPPKAPAVPPAAPVTPPKAPAAPPPEPAAPPPPPPSATPSFPREIPDLPAVPPTPFLLPSYVPATAVLPPVRRPWTGAYRALIAAAAAGAVAVELLTGRPLRVLSHAEIQTAIALAVVLTISARRAWTAARPLPATLTGAVVLYVATTALIHHLLLTPPPPTYSITGTPGAHPLLQSVAGHLLHTLLPLAALLDWLLLTTPARLHPRQTAGWMLYPLAYLVFCLTRGALLSPTAQDRYLYPFLDAARHTYKHVLGNALLIGLACYALALFLVGVDHVRPDLFRRRGRTGFRLRRPVG</sequence>
<feature type="transmembrane region" description="Helical" evidence="2">
    <location>
        <begin position="174"/>
        <end position="194"/>
    </location>
</feature>
<dbReference type="EMBL" id="JAATEL010000018">
    <property type="protein sequence ID" value="NJP16016.1"/>
    <property type="molecule type" value="Genomic_DNA"/>
</dbReference>